<proteinExistence type="predicted"/>
<reference evidence="1" key="1">
    <citation type="journal article" date="2023" name="Microbiome">
        <title>Phages are unrecognized players in the ecology of the oral pathogen Porphyromonas gingivalis.</title>
        <authorList>
            <person name="Matrishin C.B."/>
            <person name="Haase E.M."/>
            <person name="Dewhirst F.E."/>
            <person name="Mark Welch J.L."/>
            <person name="Miranda-Sanchez F."/>
            <person name="Chen T."/>
            <person name="MacFarland D.C."/>
            <person name="Kauffman K.M."/>
        </authorList>
    </citation>
    <scope>NUCLEOTIDE SEQUENCE</scope>
</reference>
<reference evidence="1" key="2">
    <citation type="submission" date="2024-05" db="EMBL/GenBank/DDBJ databases">
        <authorList>
            <person name="Matrishin C.B."/>
            <person name="Kauffman K.M."/>
        </authorList>
    </citation>
    <scope>NUCLEOTIDE SEQUENCE</scope>
</reference>
<accession>A0AAT9JAZ7</accession>
<dbReference type="EMBL" id="BK068089">
    <property type="protein sequence ID" value="DBA54915.1"/>
    <property type="molecule type" value="Genomic_DNA"/>
</dbReference>
<name>A0AAT9JAZ7_9CAUD</name>
<organism evidence="1">
    <name type="scientific">Porphyromonas phage phage006a_EM3</name>
    <dbReference type="NCBI Taxonomy" id="3154098"/>
    <lineage>
        <taxon>Viruses</taxon>
        <taxon>Duplodnaviria</taxon>
        <taxon>Heunggongvirae</taxon>
        <taxon>Uroviricota</taxon>
        <taxon>Caudoviricetes</taxon>
        <taxon>Alisviridae</taxon>
        <taxon>Honmavirus</taxon>
        <taxon>Honmavirus pging00B</taxon>
    </lineage>
</organism>
<sequence length="33" mass="3711">MTVFVLGELDETYEDVSLPELERIQQLCAAIKG</sequence>
<protein>
    <submittedName>
        <fullName evidence="1">Uncharacterized protein</fullName>
    </submittedName>
</protein>
<evidence type="ECO:0000313" key="1">
    <source>
        <dbReference type="EMBL" id="DBA54915.1"/>
    </source>
</evidence>